<organism evidence="3 4">
    <name type="scientific">Streptomyces bohaiensis</name>
    <dbReference type="NCBI Taxonomy" id="1431344"/>
    <lineage>
        <taxon>Bacteria</taxon>
        <taxon>Bacillati</taxon>
        <taxon>Actinomycetota</taxon>
        <taxon>Actinomycetes</taxon>
        <taxon>Kitasatosporales</taxon>
        <taxon>Streptomycetaceae</taxon>
        <taxon>Streptomyces</taxon>
    </lineage>
</organism>
<name>A0ABX1CIL5_9ACTN</name>
<protein>
    <recommendedName>
        <fullName evidence="5">Secreted protein</fullName>
    </recommendedName>
</protein>
<evidence type="ECO:0000256" key="2">
    <source>
        <dbReference type="SAM" id="SignalP"/>
    </source>
</evidence>
<feature type="signal peptide" evidence="2">
    <location>
        <begin position="1"/>
        <end position="22"/>
    </location>
</feature>
<dbReference type="EMBL" id="JAAVJC010000537">
    <property type="protein sequence ID" value="NJQ18003.1"/>
    <property type="molecule type" value="Genomic_DNA"/>
</dbReference>
<gene>
    <name evidence="3" type="ORF">HCN52_24520</name>
</gene>
<comment type="caution">
    <text evidence="3">The sequence shown here is derived from an EMBL/GenBank/DDBJ whole genome shotgun (WGS) entry which is preliminary data.</text>
</comment>
<dbReference type="RefSeq" id="WP_168090605.1">
    <property type="nucleotide sequence ID" value="NZ_JAAVJC010000537.1"/>
</dbReference>
<evidence type="ECO:0008006" key="5">
    <source>
        <dbReference type="Google" id="ProtNLM"/>
    </source>
</evidence>
<accession>A0ABX1CIL5</accession>
<sequence>MRPSRPAPRLAVLALLPLLATAACSGPGAAQPPEPASAADEATEPQVPGAADAVEAVVPAASLTADLTLPLDEYHIPTEDQRLLEEARDVLITDCMARYGLEYTPAERRAADLGTHLYLYGVDDADVAAEHGYMHPVDLDPATYAPVFPHDLTPDQELALHGDPGLDLDHPETLEEAQRMTGPELGGEPVPVTGCHGEATLTVNRPEADWVDPTVILQLADEAAHLADEDPRLETLLAEWSDCMADHGLTTDTPLEAAAQLGLGGDVSGREAREAAVVDVACKERTDLVARWAAIDADHQEAVIAEHAPMLADYREQHEERMARARAVL</sequence>
<dbReference type="Proteomes" id="UP000727056">
    <property type="component" value="Unassembled WGS sequence"/>
</dbReference>
<dbReference type="PROSITE" id="PS51257">
    <property type="entry name" value="PROKAR_LIPOPROTEIN"/>
    <property type="match status" value="1"/>
</dbReference>
<keyword evidence="2" id="KW-0732">Signal</keyword>
<evidence type="ECO:0000313" key="4">
    <source>
        <dbReference type="Proteomes" id="UP000727056"/>
    </source>
</evidence>
<proteinExistence type="predicted"/>
<evidence type="ECO:0000256" key="1">
    <source>
        <dbReference type="SAM" id="MobiDB-lite"/>
    </source>
</evidence>
<feature type="chain" id="PRO_5045342554" description="Secreted protein" evidence="2">
    <location>
        <begin position="23"/>
        <end position="329"/>
    </location>
</feature>
<feature type="region of interest" description="Disordered" evidence="1">
    <location>
        <begin position="25"/>
        <end position="47"/>
    </location>
</feature>
<reference evidence="3 4" key="1">
    <citation type="submission" date="2020-03" db="EMBL/GenBank/DDBJ databases">
        <title>Draft genome of Streptomyces sp. ventii, isolated from the Axial Seamount in the Pacific Ocean, and resequencing of the two type strains Streptomyces lonarensis strain NCL 716 and Streptomyces bohaiensis strain 11A07.</title>
        <authorList>
            <person name="Loughran R.M."/>
            <person name="Pfannmuller K.M."/>
            <person name="Wasson B.J."/>
            <person name="Deadmond M.C."/>
            <person name="Paddock B.E."/>
            <person name="Koyack M.J."/>
            <person name="Gallegos D.A."/>
            <person name="Mitchell E.A."/>
            <person name="Ushijima B."/>
            <person name="Saw J.H."/>
            <person name="Mcphail K.L."/>
            <person name="Videau P."/>
        </authorList>
    </citation>
    <scope>NUCLEOTIDE SEQUENCE [LARGE SCALE GENOMIC DNA]</scope>
    <source>
        <strain evidence="3 4">11A07</strain>
    </source>
</reference>
<keyword evidence="4" id="KW-1185">Reference proteome</keyword>
<evidence type="ECO:0000313" key="3">
    <source>
        <dbReference type="EMBL" id="NJQ18003.1"/>
    </source>
</evidence>